<feature type="compositionally biased region" description="Basic and acidic residues" evidence="8">
    <location>
        <begin position="915"/>
        <end position="931"/>
    </location>
</feature>
<sequence length="1075" mass="119407">MENMLGKMRDEGTTLLSDTSEDVRQKERPLPSSPSRGKGFQNFGNSFDVGSKRSSQTRRGASAKPRQEEDVVEILDEESGADELLLRPVKQKAAKGKDIDEEGVVVKGEFHRYHPDYPKKKLPDFKKKKKTDEGGSGAGTSKPVAPSGVIASQASTEKVRAPSRPPTPPLPRPPPRKDKSSRLTPKPLQELADGTLDSPTTSSSSSLQAKEPRRNPAPLRDITSNKRRSDSPVLVHSSEDKDETDTPRPSRPRPRPAYKVKEGQAKETKAQEPQVFPLMSPLSSDKGKGRDFGDRDATASVKKFPLPPPLTDENESQTKSKSKAKGMGKEQTNPITALSPLSTPVAHSRITKSRSQQVMQDFPAMSPLSSPATKQESQPRRTRVATSSWSSMKSKRNCRTILTSTDDSDSNPDDNSEEDGLSHKCAPFPMQTQLLESIGRSPTANHAYVDGSDEADEEEARRHRKKMRENPDLILAELMRSDDMSDDDDSFFLDPNVDPASLCPWCDEKLPPVPTPHLSAMITTARHASSPDARPTNPLGLRAPLGAFVAVCQRHRFESHHVPLAQQKGWPMEITWELINARVEAQRARLQKIVQDVDERFLPGAPRVDGDEDENGDEELPSRSRMNSVFWKDVVKSVRMKGSRQTAGVRGQFASFSKTQPGYYGELGYFIIHQTIYNLFPPTSFDPDSALPLTPTDFIQLILVPEAAVELIMEDMNQSRTDAIETLRESAEYGVAMFPDDHSDGAAAVEAGDQLVMERAMARRKELEEEERLEDELWKAREGSENNKKGKTRGRAKGKARAKESEAGEQDLAGYDDDGNAKKGCRKRSRMTRGQSSGDRSEKDLDVIMLTDSADSCSEKQVKATSKRGRSNGSKFKCRTDRGMGSSDADMNVDTDGPVDSSNPQARPRPRPRPRAREPDTHLDKGEESENIHSSQEILRPVTRGHRGKTHIPPAKDEVIDIDATPKPKKRSRSPSEPRTTRDEDKAKHSLFPLQAARDRLKGTKRPNRRDEADLEMWSRQMTDPATSTDESAYSDTSVASKYSHHPTRHSPKPAEDNYHWLLSDPSTPSTSQSR</sequence>
<evidence type="ECO:0000256" key="7">
    <source>
        <dbReference type="ARBA" id="ARBA00023242"/>
    </source>
</evidence>
<name>A0A401GXT8_9APHY</name>
<feature type="compositionally biased region" description="Pro residues" evidence="8">
    <location>
        <begin position="163"/>
        <end position="173"/>
    </location>
</feature>
<dbReference type="SMART" id="SM01312">
    <property type="entry name" value="RTC4"/>
    <property type="match status" value="1"/>
</dbReference>
<evidence type="ECO:0000256" key="3">
    <source>
        <dbReference type="ARBA" id="ARBA00004496"/>
    </source>
</evidence>
<dbReference type="InterPro" id="IPR028094">
    <property type="entry name" value="RTC4_C"/>
</dbReference>
<organism evidence="10 11">
    <name type="scientific">Sparassis crispa</name>
    <dbReference type="NCBI Taxonomy" id="139825"/>
    <lineage>
        <taxon>Eukaryota</taxon>
        <taxon>Fungi</taxon>
        <taxon>Dikarya</taxon>
        <taxon>Basidiomycota</taxon>
        <taxon>Agaricomycotina</taxon>
        <taxon>Agaricomycetes</taxon>
        <taxon>Polyporales</taxon>
        <taxon>Sparassidaceae</taxon>
        <taxon>Sparassis</taxon>
    </lineage>
</organism>
<dbReference type="RefSeq" id="XP_027617527.1">
    <property type="nucleotide sequence ID" value="XM_027761726.1"/>
</dbReference>
<feature type="compositionally biased region" description="Polar residues" evidence="8">
    <location>
        <begin position="330"/>
        <end position="342"/>
    </location>
</feature>
<feature type="region of interest" description="Disordered" evidence="8">
    <location>
        <begin position="1"/>
        <end position="423"/>
    </location>
</feature>
<gene>
    <name evidence="10" type="ORF">SCP_0904930</name>
</gene>
<reference evidence="10 11" key="1">
    <citation type="journal article" date="2018" name="Sci. Rep.">
        <title>Genome sequence of the cauliflower mushroom Sparassis crispa (Hanabiratake) and its association with beneficial usage.</title>
        <authorList>
            <person name="Kiyama R."/>
            <person name="Furutani Y."/>
            <person name="Kawaguchi K."/>
            <person name="Nakanishi T."/>
        </authorList>
    </citation>
    <scope>NUCLEOTIDE SEQUENCE [LARGE SCALE GENOMIC DNA]</scope>
</reference>
<keyword evidence="7" id="KW-0539">Nucleus</keyword>
<feature type="compositionally biased region" description="Polar residues" evidence="8">
    <location>
        <begin position="367"/>
        <end position="376"/>
    </location>
</feature>
<dbReference type="OrthoDB" id="128308at2759"/>
<feature type="compositionally biased region" description="Polar residues" evidence="8">
    <location>
        <begin position="1020"/>
        <end position="1041"/>
    </location>
</feature>
<keyword evidence="11" id="KW-1185">Reference proteome</keyword>
<feature type="compositionally biased region" description="Basic residues" evidence="8">
    <location>
        <begin position="1043"/>
        <end position="1052"/>
    </location>
</feature>
<dbReference type="Proteomes" id="UP000287166">
    <property type="component" value="Unassembled WGS sequence"/>
</dbReference>
<evidence type="ECO:0000313" key="10">
    <source>
        <dbReference type="EMBL" id="GBE86614.1"/>
    </source>
</evidence>
<feature type="region of interest" description="Disordered" evidence="8">
    <location>
        <begin position="767"/>
        <end position="1075"/>
    </location>
</feature>
<feature type="compositionally biased region" description="Basic and acidic residues" evidence="8">
    <location>
        <begin position="775"/>
        <end position="788"/>
    </location>
</feature>
<dbReference type="AlphaFoldDB" id="A0A401GXT8"/>
<comment type="similarity">
    <text evidence="4">Belongs to the RTC4 family.</text>
</comment>
<feature type="compositionally biased region" description="Basic and acidic residues" evidence="8">
    <location>
        <begin position="259"/>
        <end position="270"/>
    </location>
</feature>
<feature type="compositionally biased region" description="Acidic residues" evidence="8">
    <location>
        <begin position="70"/>
        <end position="81"/>
    </location>
</feature>
<dbReference type="GeneID" id="38783531"/>
<feature type="compositionally biased region" description="Acidic residues" evidence="8">
    <location>
        <begin position="406"/>
        <end position="419"/>
    </location>
</feature>
<evidence type="ECO:0000256" key="2">
    <source>
        <dbReference type="ARBA" id="ARBA00004123"/>
    </source>
</evidence>
<evidence type="ECO:0000259" key="9">
    <source>
        <dbReference type="SMART" id="SM01312"/>
    </source>
</evidence>
<feature type="compositionally biased region" description="Polar residues" evidence="8">
    <location>
        <begin position="1065"/>
        <end position="1075"/>
    </location>
</feature>
<evidence type="ECO:0000256" key="5">
    <source>
        <dbReference type="ARBA" id="ARBA00015162"/>
    </source>
</evidence>
<dbReference type="InParanoid" id="A0A401GXT8"/>
<feature type="region of interest" description="Disordered" evidence="8">
    <location>
        <begin position="603"/>
        <end position="622"/>
    </location>
</feature>
<feature type="compositionally biased region" description="Basic and acidic residues" evidence="8">
    <location>
        <begin position="108"/>
        <end position="133"/>
    </location>
</feature>
<dbReference type="PANTHER" id="PTHR41391">
    <property type="entry name" value="RESTRICTION OF TELOMERE CAPPING PROTEIN 4"/>
    <property type="match status" value="1"/>
</dbReference>
<feature type="domain" description="Restriction of telomere capping protein 4 C-terminal" evidence="9">
    <location>
        <begin position="593"/>
        <end position="740"/>
    </location>
</feature>
<feature type="compositionally biased region" description="Acidic residues" evidence="8">
    <location>
        <begin position="610"/>
        <end position="619"/>
    </location>
</feature>
<feature type="compositionally biased region" description="Basic residues" evidence="8">
    <location>
        <begin position="789"/>
        <end position="800"/>
    </location>
</feature>
<evidence type="ECO:0000256" key="6">
    <source>
        <dbReference type="ARBA" id="ARBA00022490"/>
    </source>
</evidence>
<dbReference type="GO" id="GO:0005737">
    <property type="term" value="C:cytoplasm"/>
    <property type="evidence" value="ECO:0007669"/>
    <property type="project" value="UniProtKB-SubCell"/>
</dbReference>
<feature type="compositionally biased region" description="Basic and acidic residues" evidence="8">
    <location>
        <begin position="285"/>
        <end position="297"/>
    </location>
</feature>
<dbReference type="EMBL" id="BFAD01000009">
    <property type="protein sequence ID" value="GBE86614.1"/>
    <property type="molecule type" value="Genomic_DNA"/>
</dbReference>
<protein>
    <recommendedName>
        <fullName evidence="5">Restriction of telomere capping protein 4</fullName>
    </recommendedName>
</protein>
<dbReference type="InterPro" id="IPR039024">
    <property type="entry name" value="RTC4"/>
</dbReference>
<evidence type="ECO:0000256" key="1">
    <source>
        <dbReference type="ARBA" id="ARBA00002738"/>
    </source>
</evidence>
<dbReference type="PANTHER" id="PTHR41391:SF1">
    <property type="entry name" value="RESTRICTION OF TELOMERE CAPPING PROTEIN 4"/>
    <property type="match status" value="1"/>
</dbReference>
<comment type="function">
    <text evidence="1">May be involved in a process influencing telomere capping.</text>
</comment>
<feature type="compositionally biased region" description="Basic and acidic residues" evidence="8">
    <location>
        <begin position="974"/>
        <end position="988"/>
    </location>
</feature>
<proteinExistence type="inferred from homology"/>
<keyword evidence="6" id="KW-0963">Cytoplasm</keyword>
<dbReference type="GO" id="GO:0005634">
    <property type="term" value="C:nucleus"/>
    <property type="evidence" value="ECO:0007669"/>
    <property type="project" value="UniProtKB-SubCell"/>
</dbReference>
<evidence type="ECO:0000256" key="4">
    <source>
        <dbReference type="ARBA" id="ARBA00009461"/>
    </source>
</evidence>
<comment type="subcellular location">
    <subcellularLocation>
        <location evidence="3">Cytoplasm</location>
    </subcellularLocation>
    <subcellularLocation>
        <location evidence="2">Nucleus</location>
    </subcellularLocation>
</comment>
<evidence type="ECO:0000256" key="8">
    <source>
        <dbReference type="SAM" id="MobiDB-lite"/>
    </source>
</evidence>
<accession>A0A401GXT8</accession>
<evidence type="ECO:0000313" key="11">
    <source>
        <dbReference type="Proteomes" id="UP000287166"/>
    </source>
</evidence>
<dbReference type="STRING" id="139825.A0A401GXT8"/>
<comment type="caution">
    <text evidence="10">The sequence shown here is derived from an EMBL/GenBank/DDBJ whole genome shotgun (WGS) entry which is preliminary data.</text>
</comment>
<dbReference type="Pfam" id="PF14474">
    <property type="entry name" value="RTC4"/>
    <property type="match status" value="1"/>
</dbReference>
<feature type="region of interest" description="Disordered" evidence="8">
    <location>
        <begin position="445"/>
        <end position="468"/>
    </location>
</feature>